<evidence type="ECO:0000313" key="2">
    <source>
        <dbReference type="EMBL" id="PTB37715.1"/>
    </source>
</evidence>
<name>A0A2T3YYU9_TRIA4</name>
<feature type="compositionally biased region" description="Polar residues" evidence="1">
    <location>
        <begin position="23"/>
        <end position="36"/>
    </location>
</feature>
<protein>
    <submittedName>
        <fullName evidence="2">Uncharacterized protein</fullName>
    </submittedName>
</protein>
<dbReference type="Proteomes" id="UP000240493">
    <property type="component" value="Unassembled WGS sequence"/>
</dbReference>
<evidence type="ECO:0000256" key="1">
    <source>
        <dbReference type="SAM" id="MobiDB-lite"/>
    </source>
</evidence>
<accession>A0A2T3YYU9</accession>
<sequence>MRFDAQMACYTRPARALPPPYQRPTTSAPCGLQSYSPPEHQRPAASFGCWRSTLARQTAKPAPPDSWQLFSTWPPKRKPGLAQPMATAASSVQDARGLALWILRDGPPSLFVSKNKSSWVRHPSVSSKPRGESEVSLPKPCS</sequence>
<proteinExistence type="predicted"/>
<reference evidence="2 3" key="1">
    <citation type="submission" date="2016-07" db="EMBL/GenBank/DDBJ databases">
        <title>Multiple horizontal gene transfer events from other fungi enriched the ability of initially mycotrophic Trichoderma (Ascomycota) to feed on dead plant biomass.</title>
        <authorList>
            <consortium name="DOE Joint Genome Institute"/>
            <person name="Aerts A."/>
            <person name="Atanasova L."/>
            <person name="Chenthamara K."/>
            <person name="Zhang J."/>
            <person name="Grujic M."/>
            <person name="Henrissat B."/>
            <person name="Kuo A."/>
            <person name="Salamov A."/>
            <person name="Lipzen A."/>
            <person name="Labutti K."/>
            <person name="Barry K."/>
            <person name="Miao Y."/>
            <person name="Rahimi M.J."/>
            <person name="Shen Q."/>
            <person name="Grigoriev I.V."/>
            <person name="Kubicek C.P."/>
            <person name="Druzhinina I.S."/>
        </authorList>
    </citation>
    <scope>NUCLEOTIDE SEQUENCE [LARGE SCALE GENOMIC DNA]</scope>
    <source>
        <strain evidence="2 3">CBS 433.97</strain>
    </source>
</reference>
<keyword evidence="3" id="KW-1185">Reference proteome</keyword>
<organism evidence="2 3">
    <name type="scientific">Trichoderma asperellum (strain ATCC 204424 / CBS 433.97 / NBRC 101777)</name>
    <dbReference type="NCBI Taxonomy" id="1042311"/>
    <lineage>
        <taxon>Eukaryota</taxon>
        <taxon>Fungi</taxon>
        <taxon>Dikarya</taxon>
        <taxon>Ascomycota</taxon>
        <taxon>Pezizomycotina</taxon>
        <taxon>Sordariomycetes</taxon>
        <taxon>Hypocreomycetidae</taxon>
        <taxon>Hypocreales</taxon>
        <taxon>Hypocreaceae</taxon>
        <taxon>Trichoderma</taxon>
    </lineage>
</organism>
<dbReference type="AlphaFoldDB" id="A0A2T3YYU9"/>
<feature type="region of interest" description="Disordered" evidence="1">
    <location>
        <begin position="113"/>
        <end position="142"/>
    </location>
</feature>
<gene>
    <name evidence="2" type="ORF">M441DRAFT_447756</name>
</gene>
<feature type="region of interest" description="Disordered" evidence="1">
    <location>
        <begin position="14"/>
        <end position="39"/>
    </location>
</feature>
<dbReference type="EMBL" id="KZ679267">
    <property type="protein sequence ID" value="PTB37715.1"/>
    <property type="molecule type" value="Genomic_DNA"/>
</dbReference>
<evidence type="ECO:0000313" key="3">
    <source>
        <dbReference type="Proteomes" id="UP000240493"/>
    </source>
</evidence>